<evidence type="ECO:0000256" key="6">
    <source>
        <dbReference type="SAM" id="Phobius"/>
    </source>
</evidence>
<accession>A0A7W5Z569</accession>
<comment type="caution">
    <text evidence="7">The sequence shown here is derived from an EMBL/GenBank/DDBJ whole genome shotgun (WGS) entry which is preliminary data.</text>
</comment>
<dbReference type="RefSeq" id="WP_183753351.1">
    <property type="nucleotide sequence ID" value="NZ_JACICC010000006.1"/>
</dbReference>
<feature type="transmembrane region" description="Helical" evidence="6">
    <location>
        <begin position="32"/>
        <end position="52"/>
    </location>
</feature>
<dbReference type="PANTHER" id="PTHR30482">
    <property type="entry name" value="HIGH-AFFINITY BRANCHED-CHAIN AMINO ACID TRANSPORT SYSTEM PERMEASE"/>
    <property type="match status" value="1"/>
</dbReference>
<sequence length="312" mass="33620">MPKSLPLSHLFLALALIGFFLVPYAWSDSRVIVGYCVLTAILAIMSYGVDMITSDLGEVSLGQALFLAAGTYGVGIGTTRLGLSPVATLALSIVVALALGAVLGFITLRVREFMFSLVTYCAAVVAHEVAYNLEFLGASEGILGIPSMELTLGPFSYVADTNLRLWPIVFLMLLLVLGLMALFRRSTLGAEALMSHLNPDLAESLGVNLRRTRLKVFLLSAPVTAVGGWLYAYQRNYVGPDVFEPYFIMLFLSAVILLGKRLLLGPLIGVALILFQERFLSLGGDGNKVFLGALLVVMLLALPRGALSLFRK</sequence>
<dbReference type="PANTHER" id="PTHR30482:SF17">
    <property type="entry name" value="ABC TRANSPORTER ATP-BINDING PROTEIN"/>
    <property type="match status" value="1"/>
</dbReference>
<keyword evidence="4 6" id="KW-1133">Transmembrane helix</keyword>
<organism evidence="7 8">
    <name type="scientific">Pseudochelatococcus contaminans</name>
    <dbReference type="NCBI Taxonomy" id="1538103"/>
    <lineage>
        <taxon>Bacteria</taxon>
        <taxon>Pseudomonadati</taxon>
        <taxon>Pseudomonadota</taxon>
        <taxon>Alphaproteobacteria</taxon>
        <taxon>Hyphomicrobiales</taxon>
        <taxon>Chelatococcaceae</taxon>
        <taxon>Pseudochelatococcus</taxon>
    </lineage>
</organism>
<evidence type="ECO:0000256" key="5">
    <source>
        <dbReference type="ARBA" id="ARBA00023136"/>
    </source>
</evidence>
<evidence type="ECO:0000256" key="3">
    <source>
        <dbReference type="ARBA" id="ARBA00022692"/>
    </source>
</evidence>
<feature type="transmembrane region" description="Helical" evidence="6">
    <location>
        <begin position="7"/>
        <end position="26"/>
    </location>
</feature>
<evidence type="ECO:0000256" key="4">
    <source>
        <dbReference type="ARBA" id="ARBA00022989"/>
    </source>
</evidence>
<evidence type="ECO:0000256" key="2">
    <source>
        <dbReference type="ARBA" id="ARBA00022475"/>
    </source>
</evidence>
<keyword evidence="8" id="KW-1185">Reference proteome</keyword>
<feature type="transmembrane region" description="Helical" evidence="6">
    <location>
        <begin position="64"/>
        <end position="83"/>
    </location>
</feature>
<feature type="transmembrane region" description="Helical" evidence="6">
    <location>
        <begin position="216"/>
        <end position="234"/>
    </location>
</feature>
<dbReference type="InterPro" id="IPR001851">
    <property type="entry name" value="ABC_transp_permease"/>
</dbReference>
<evidence type="ECO:0000313" key="8">
    <source>
        <dbReference type="Proteomes" id="UP000537592"/>
    </source>
</evidence>
<keyword evidence="3 6" id="KW-0812">Transmembrane</keyword>
<dbReference type="CDD" id="cd06581">
    <property type="entry name" value="TM_PBP1_LivM_like"/>
    <property type="match status" value="1"/>
</dbReference>
<reference evidence="7 8" key="1">
    <citation type="submission" date="2020-08" db="EMBL/GenBank/DDBJ databases">
        <title>Genomic Encyclopedia of Type Strains, Phase IV (KMG-IV): sequencing the most valuable type-strain genomes for metagenomic binning, comparative biology and taxonomic classification.</title>
        <authorList>
            <person name="Goeker M."/>
        </authorList>
    </citation>
    <scope>NUCLEOTIDE SEQUENCE [LARGE SCALE GENOMIC DNA]</scope>
    <source>
        <strain evidence="7 8">DSM 28760</strain>
    </source>
</reference>
<feature type="transmembrane region" description="Helical" evidence="6">
    <location>
        <begin position="287"/>
        <end position="307"/>
    </location>
</feature>
<keyword evidence="5 6" id="KW-0472">Membrane</keyword>
<evidence type="ECO:0000313" key="7">
    <source>
        <dbReference type="EMBL" id="MBB3810398.1"/>
    </source>
</evidence>
<dbReference type="AlphaFoldDB" id="A0A7W5Z569"/>
<dbReference type="GO" id="GO:0005886">
    <property type="term" value="C:plasma membrane"/>
    <property type="evidence" value="ECO:0007669"/>
    <property type="project" value="UniProtKB-SubCell"/>
</dbReference>
<dbReference type="GO" id="GO:0015658">
    <property type="term" value="F:branched-chain amino acid transmembrane transporter activity"/>
    <property type="evidence" value="ECO:0007669"/>
    <property type="project" value="InterPro"/>
</dbReference>
<name>A0A7W5Z569_9HYPH</name>
<evidence type="ECO:0000256" key="1">
    <source>
        <dbReference type="ARBA" id="ARBA00004651"/>
    </source>
</evidence>
<comment type="subcellular location">
    <subcellularLocation>
        <location evidence="1">Cell membrane</location>
        <topology evidence="1">Multi-pass membrane protein</topology>
    </subcellularLocation>
</comment>
<dbReference type="EMBL" id="JACICC010000006">
    <property type="protein sequence ID" value="MBB3810398.1"/>
    <property type="molecule type" value="Genomic_DNA"/>
</dbReference>
<keyword evidence="2" id="KW-1003">Cell membrane</keyword>
<feature type="transmembrane region" description="Helical" evidence="6">
    <location>
        <begin position="89"/>
        <end position="106"/>
    </location>
</feature>
<proteinExistence type="predicted"/>
<dbReference type="Pfam" id="PF02653">
    <property type="entry name" value="BPD_transp_2"/>
    <property type="match status" value="1"/>
</dbReference>
<dbReference type="InterPro" id="IPR043428">
    <property type="entry name" value="LivM-like"/>
</dbReference>
<gene>
    <name evidence="7" type="ORF">FHS81_002499</name>
</gene>
<protein>
    <submittedName>
        <fullName evidence="7">Branched-chain amino acid transport system permease protein</fullName>
    </submittedName>
</protein>
<dbReference type="Proteomes" id="UP000537592">
    <property type="component" value="Unassembled WGS sequence"/>
</dbReference>
<feature type="transmembrane region" description="Helical" evidence="6">
    <location>
        <begin position="165"/>
        <end position="183"/>
    </location>
</feature>
<feature type="transmembrane region" description="Helical" evidence="6">
    <location>
        <begin position="113"/>
        <end position="133"/>
    </location>
</feature>
<feature type="transmembrane region" description="Helical" evidence="6">
    <location>
        <begin position="246"/>
        <end position="275"/>
    </location>
</feature>